<keyword evidence="6" id="KW-1185">Reference proteome</keyword>
<dbReference type="InterPro" id="IPR006862">
    <property type="entry name" value="Thio_Ohase/aa_AcTrfase"/>
</dbReference>
<feature type="domain" description="BAAT/Acyl-CoA thioester hydrolase C-terminal" evidence="4">
    <location>
        <begin position="191"/>
        <end position="408"/>
    </location>
</feature>
<dbReference type="Pfam" id="PF08840">
    <property type="entry name" value="BAAT_C"/>
    <property type="match status" value="1"/>
</dbReference>
<dbReference type="GO" id="GO:0006637">
    <property type="term" value="P:acyl-CoA metabolic process"/>
    <property type="evidence" value="ECO:0007669"/>
    <property type="project" value="InterPro"/>
</dbReference>
<gene>
    <name evidence="5" type="ORF">EBO34_00375</name>
</gene>
<feature type="active site" description="Charge relay system" evidence="2">
    <location>
        <position position="219"/>
    </location>
</feature>
<organism evidence="5 6">
    <name type="scientific">Alteribacter keqinensis</name>
    <dbReference type="NCBI Taxonomy" id="2483800"/>
    <lineage>
        <taxon>Bacteria</taxon>
        <taxon>Bacillati</taxon>
        <taxon>Bacillota</taxon>
        <taxon>Bacilli</taxon>
        <taxon>Bacillales</taxon>
        <taxon>Bacillaceae</taxon>
        <taxon>Alteribacter</taxon>
    </lineage>
</organism>
<dbReference type="Gene3D" id="2.60.40.2240">
    <property type="entry name" value="Acyl-CoA thioester hydrolase/BAAT N-terminal domain"/>
    <property type="match status" value="1"/>
</dbReference>
<evidence type="ECO:0000313" key="5">
    <source>
        <dbReference type="EMBL" id="RNA68467.1"/>
    </source>
</evidence>
<evidence type="ECO:0000256" key="2">
    <source>
        <dbReference type="PIRSR" id="PIRSR016521-1"/>
    </source>
</evidence>
<feature type="active site" description="Charge relay system" evidence="2">
    <location>
        <position position="328"/>
    </location>
</feature>
<feature type="domain" description="Acyl-CoA thioester hydrolase/bile acid-CoA amino acid N-acetyltransferase" evidence="3">
    <location>
        <begin position="13"/>
        <end position="128"/>
    </location>
</feature>
<dbReference type="InterPro" id="IPR042490">
    <property type="entry name" value="Thio_Ohase/BAAT_N"/>
</dbReference>
<sequence length="422" mass="47054">MTCFLYPDIGRIDEPVQLHLDGLTPFETLEIKARWIDRTEKRWASAISVQADETGKIRLSKENGPDTLQALLWSLTPVESPSSVLQKSRLEPMNIDITVINEEKIVVLERTITRLFQEDHIQWEEVDEPGLNGVFFYPENESNVPAVIILGGSEGGIYEETAAVLSAHGYAVFALAYFGAPSLPATLHEVPLEVVGRAVEWLSGKDFINREEIGCMGTSKGGELALLAASYYPQIRAVVGEVPASHAFQSVNRKRKGSSWTYGGKSLPYVKYSFSFSITLESLKSQWRKKPVALRGMFERSLEKSGEEAAIPVEKINGPVLLLSGEKDRLWPSTPMCETIMARLAEHSFPFEKKHVSFKDAGHVLTLPYLPSVLPADLPFELGGDERANALAGLESWTEILSFFERHFHPVKPRVESVLFQP</sequence>
<protein>
    <submittedName>
        <fullName evidence="5">Uncharacterized protein</fullName>
    </submittedName>
</protein>
<evidence type="ECO:0000259" key="4">
    <source>
        <dbReference type="Pfam" id="PF08840"/>
    </source>
</evidence>
<reference evidence="5 6" key="1">
    <citation type="submission" date="2018-10" db="EMBL/GenBank/DDBJ databases">
        <title>Bacillus Keqinensis sp. nov., a moderately halophilic bacterium isolated from a saline-alkaline lake.</title>
        <authorList>
            <person name="Wang H."/>
        </authorList>
    </citation>
    <scope>NUCLEOTIDE SEQUENCE [LARGE SCALE GENOMIC DNA]</scope>
    <source>
        <strain evidence="5 6">KQ-3</strain>
    </source>
</reference>
<dbReference type="GO" id="GO:0047617">
    <property type="term" value="F:fatty acyl-CoA hydrolase activity"/>
    <property type="evidence" value="ECO:0007669"/>
    <property type="project" value="TreeGrafter"/>
</dbReference>
<dbReference type="PANTHER" id="PTHR10824">
    <property type="entry name" value="ACYL-COENZYME A THIOESTERASE-RELATED"/>
    <property type="match status" value="1"/>
</dbReference>
<dbReference type="Gene3D" id="3.40.50.1820">
    <property type="entry name" value="alpha/beta hydrolase"/>
    <property type="match status" value="1"/>
</dbReference>
<proteinExistence type="inferred from homology"/>
<comment type="caution">
    <text evidence="5">The sequence shown here is derived from an EMBL/GenBank/DDBJ whole genome shotgun (WGS) entry which is preliminary data.</text>
</comment>
<evidence type="ECO:0000256" key="1">
    <source>
        <dbReference type="ARBA" id="ARBA00006538"/>
    </source>
</evidence>
<dbReference type="PANTHER" id="PTHR10824:SF4">
    <property type="entry name" value="ACYL-COENZYME A THIOESTERASE 1-LIKE"/>
    <property type="match status" value="1"/>
</dbReference>
<name>A0A3M7TSI0_9BACI</name>
<evidence type="ECO:0000259" key="3">
    <source>
        <dbReference type="Pfam" id="PF04775"/>
    </source>
</evidence>
<dbReference type="SUPFAM" id="SSF53474">
    <property type="entry name" value="alpha/beta-Hydrolases"/>
    <property type="match status" value="1"/>
</dbReference>
<dbReference type="Proteomes" id="UP000278746">
    <property type="component" value="Unassembled WGS sequence"/>
</dbReference>
<feature type="active site" description="Charge relay system" evidence="2">
    <location>
        <position position="363"/>
    </location>
</feature>
<dbReference type="EMBL" id="RHIB01000001">
    <property type="protein sequence ID" value="RNA68467.1"/>
    <property type="molecule type" value="Genomic_DNA"/>
</dbReference>
<dbReference type="Pfam" id="PF04775">
    <property type="entry name" value="Bile_Hydr_Trans"/>
    <property type="match status" value="1"/>
</dbReference>
<dbReference type="InterPro" id="IPR014940">
    <property type="entry name" value="BAAT_C"/>
</dbReference>
<comment type="similarity">
    <text evidence="1">Belongs to the C/M/P thioester hydrolase family.</text>
</comment>
<dbReference type="RefSeq" id="WP_122895992.1">
    <property type="nucleotide sequence ID" value="NZ_RHIB01000001.1"/>
</dbReference>
<dbReference type="GO" id="GO:0006631">
    <property type="term" value="P:fatty acid metabolic process"/>
    <property type="evidence" value="ECO:0007669"/>
    <property type="project" value="TreeGrafter"/>
</dbReference>
<dbReference type="InterPro" id="IPR016662">
    <property type="entry name" value="Acyl-CoA_thioEstase_long-chain"/>
</dbReference>
<dbReference type="InterPro" id="IPR029058">
    <property type="entry name" value="AB_hydrolase_fold"/>
</dbReference>
<dbReference type="PIRSF" id="PIRSF016521">
    <property type="entry name" value="Acyl-CoA_hydro"/>
    <property type="match status" value="1"/>
</dbReference>
<accession>A0A3M7TSI0</accession>
<evidence type="ECO:0000313" key="6">
    <source>
        <dbReference type="Proteomes" id="UP000278746"/>
    </source>
</evidence>
<dbReference type="AlphaFoldDB" id="A0A3M7TSI0"/>
<dbReference type="OrthoDB" id="8922993at2"/>